<evidence type="ECO:0000259" key="3">
    <source>
        <dbReference type="PROSITE" id="PS50043"/>
    </source>
</evidence>
<keyword evidence="1" id="KW-0238">DNA-binding</keyword>
<dbReference type="EMBL" id="JBHMBL010000001">
    <property type="protein sequence ID" value="MFB9641784.1"/>
    <property type="molecule type" value="Genomic_DNA"/>
</dbReference>
<accession>A0ABV5SRS1</accession>
<feature type="region of interest" description="Disordered" evidence="2">
    <location>
        <begin position="554"/>
        <end position="574"/>
    </location>
</feature>
<dbReference type="Gene3D" id="1.10.10.10">
    <property type="entry name" value="Winged helix-like DNA-binding domain superfamily/Winged helix DNA-binding domain"/>
    <property type="match status" value="1"/>
</dbReference>
<feature type="region of interest" description="Disordered" evidence="2">
    <location>
        <begin position="670"/>
        <end position="713"/>
    </location>
</feature>
<feature type="domain" description="HTH luxR-type" evidence="3">
    <location>
        <begin position="739"/>
        <end position="804"/>
    </location>
</feature>
<dbReference type="RefSeq" id="WP_157423334.1">
    <property type="nucleotide sequence ID" value="NZ_BAAANI010000006.1"/>
</dbReference>
<gene>
    <name evidence="4" type="ORF">ACFFQV_05700</name>
</gene>
<organism evidence="4 5">
    <name type="scientific">Agromyces lapidis</name>
    <dbReference type="NCBI Taxonomy" id="279574"/>
    <lineage>
        <taxon>Bacteria</taxon>
        <taxon>Bacillati</taxon>
        <taxon>Actinomycetota</taxon>
        <taxon>Actinomycetes</taxon>
        <taxon>Micrococcales</taxon>
        <taxon>Microbacteriaceae</taxon>
        <taxon>Agromyces</taxon>
    </lineage>
</organism>
<protein>
    <submittedName>
        <fullName evidence="4">LuxR C-terminal-related transcriptional regulator</fullName>
    </submittedName>
</protein>
<dbReference type="SMART" id="SM00421">
    <property type="entry name" value="HTH_LUXR"/>
    <property type="match status" value="1"/>
</dbReference>
<reference evidence="4 5" key="1">
    <citation type="submission" date="2024-09" db="EMBL/GenBank/DDBJ databases">
        <authorList>
            <person name="Sun Q."/>
            <person name="Mori K."/>
        </authorList>
    </citation>
    <scope>NUCLEOTIDE SEQUENCE [LARGE SCALE GENOMIC DNA]</scope>
    <source>
        <strain evidence="4 5">JCM 14321</strain>
    </source>
</reference>
<dbReference type="SUPFAM" id="SSF46894">
    <property type="entry name" value="C-terminal effector domain of the bipartite response regulators"/>
    <property type="match status" value="1"/>
</dbReference>
<dbReference type="Pfam" id="PF00196">
    <property type="entry name" value="GerE"/>
    <property type="match status" value="1"/>
</dbReference>
<evidence type="ECO:0000313" key="4">
    <source>
        <dbReference type="EMBL" id="MFB9641784.1"/>
    </source>
</evidence>
<dbReference type="PROSITE" id="PS50043">
    <property type="entry name" value="HTH_LUXR_2"/>
    <property type="match status" value="1"/>
</dbReference>
<evidence type="ECO:0000256" key="2">
    <source>
        <dbReference type="SAM" id="MobiDB-lite"/>
    </source>
</evidence>
<proteinExistence type="predicted"/>
<dbReference type="InterPro" id="IPR039420">
    <property type="entry name" value="WalR-like"/>
</dbReference>
<dbReference type="InterPro" id="IPR036388">
    <property type="entry name" value="WH-like_DNA-bd_sf"/>
</dbReference>
<comment type="caution">
    <text evidence="4">The sequence shown here is derived from an EMBL/GenBank/DDBJ whole genome shotgun (WGS) entry which is preliminary data.</text>
</comment>
<evidence type="ECO:0000256" key="1">
    <source>
        <dbReference type="ARBA" id="ARBA00023125"/>
    </source>
</evidence>
<dbReference type="PRINTS" id="PR00038">
    <property type="entry name" value="HTHLUXR"/>
</dbReference>
<sequence length="812" mass="84158">MVELLARHRLVVAPHVAARLGLALSGDADAIIEVTGRLRASQRLGHAVLPDPLPLVPAIERAVGADALRLAEWERMLLVTAAVCVDDRVDVLLAASGRPMSALVEGGVSRHLLLVAGHFAFADPRTRVWAHAVASLAERTAAHAALAQAYADLGVDGRATWHRSLSTLEGSEAFVAPLLEIAEAADAAGESEWAHAVAREAASHAAGRAEIDAWRIAGRAALHGGHVDDARCWLGEVLEHGDEDERASVLADYLIVRAALEGDVPLGELDDRIDAAGCDASADEAAGDPDASARLARRWFDLARASATAAGLLAERGAPAAAARRLAEAGRLTARYGLDDEPLRSAVAWCAMFGVGRAGDEAATQGTGTTSGTTSGTATAGAGAIARAIESGLAGDPERAARWLGALRDTSSDPRVARDERAPLMRAARAVAAALLVLWSGEVGRAGQLLARAATDLPIALPFGGLGATLARRIDVITCGEIGAFARAVEASQPPSTVSIRAEELIDRAVAAHLRGARAEAATLVALAGEREQAVGCGLHVPGLDTVAGWEGRGREPAVGGGAEAEPGVRRPPDSRLASELRRRMRSTDRHRFEADYRAALEASRGIGSHYERARTELMLARACGEAGALDRAQRHLLAAEHLFGESGAKAWLAVVAGERGVLAAATSLPAAPARERPTTTTNGGAAPGREAMSPGPGAPEAEAEAGAGAGASRSVATTAAPVAAAGRADVDDPLVACRAVWADVLTERELEVAMLVVDGASNRDAAAQLYVSVRTVEVHLGRVFTKLDVHSRVELAVLAYRMRGLSSSRTS</sequence>
<keyword evidence="5" id="KW-1185">Reference proteome</keyword>
<feature type="compositionally biased region" description="Low complexity" evidence="2">
    <location>
        <begin position="695"/>
        <end position="713"/>
    </location>
</feature>
<name>A0ABV5SRS1_9MICO</name>
<dbReference type="CDD" id="cd06170">
    <property type="entry name" value="LuxR_C_like"/>
    <property type="match status" value="1"/>
</dbReference>
<dbReference type="InterPro" id="IPR016032">
    <property type="entry name" value="Sig_transdc_resp-reg_C-effctor"/>
</dbReference>
<dbReference type="Proteomes" id="UP001589667">
    <property type="component" value="Unassembled WGS sequence"/>
</dbReference>
<dbReference type="InterPro" id="IPR000792">
    <property type="entry name" value="Tscrpt_reg_LuxR_C"/>
</dbReference>
<dbReference type="PANTHER" id="PTHR43214">
    <property type="entry name" value="TWO-COMPONENT RESPONSE REGULATOR"/>
    <property type="match status" value="1"/>
</dbReference>
<evidence type="ECO:0000313" key="5">
    <source>
        <dbReference type="Proteomes" id="UP001589667"/>
    </source>
</evidence>